<dbReference type="InParanoid" id="B7PDL0"/>
<dbReference type="Proteomes" id="UP000001555">
    <property type="component" value="Unassembled WGS sequence"/>
</dbReference>
<dbReference type="VEuPathDB" id="VectorBase:ISCP_012829"/>
<dbReference type="VEuPathDB" id="VectorBase:ISCI017271"/>
<accession>B7PDL0</accession>
<protein>
    <submittedName>
        <fullName evidence="1 2">Uncharacterized protein</fullName>
    </submittedName>
</protein>
<dbReference type="EMBL" id="DS690529">
    <property type="protein sequence ID" value="EEC04682.1"/>
    <property type="molecule type" value="Genomic_DNA"/>
</dbReference>
<organism>
    <name type="scientific">Ixodes scapularis</name>
    <name type="common">Black-legged tick</name>
    <name type="synonym">Deer tick</name>
    <dbReference type="NCBI Taxonomy" id="6945"/>
    <lineage>
        <taxon>Eukaryota</taxon>
        <taxon>Metazoa</taxon>
        <taxon>Ecdysozoa</taxon>
        <taxon>Arthropoda</taxon>
        <taxon>Chelicerata</taxon>
        <taxon>Arachnida</taxon>
        <taxon>Acari</taxon>
        <taxon>Parasitiformes</taxon>
        <taxon>Ixodida</taxon>
        <taxon>Ixodoidea</taxon>
        <taxon>Ixodidae</taxon>
        <taxon>Ixodinae</taxon>
        <taxon>Ixodes</taxon>
    </lineage>
</organism>
<dbReference type="EMBL" id="ABJB010591395">
    <property type="status" value="NOT_ANNOTATED_CDS"/>
    <property type="molecule type" value="Genomic_DNA"/>
</dbReference>
<reference evidence="1 3" key="1">
    <citation type="submission" date="2008-03" db="EMBL/GenBank/DDBJ databases">
        <title>Annotation of Ixodes scapularis.</title>
        <authorList>
            <consortium name="Ixodes scapularis Genome Project Consortium"/>
            <person name="Caler E."/>
            <person name="Hannick L.I."/>
            <person name="Bidwell S."/>
            <person name="Joardar V."/>
            <person name="Thiagarajan M."/>
            <person name="Amedeo P."/>
            <person name="Galinsky K.J."/>
            <person name="Schobel S."/>
            <person name="Inman J."/>
            <person name="Hostetler J."/>
            <person name="Miller J."/>
            <person name="Hammond M."/>
            <person name="Megy K."/>
            <person name="Lawson D."/>
            <person name="Kodira C."/>
            <person name="Sutton G."/>
            <person name="Meyer J."/>
            <person name="Hill C.A."/>
            <person name="Birren B."/>
            <person name="Nene V."/>
            <person name="Collins F."/>
            <person name="Alarcon-Chaidez F."/>
            <person name="Wikel S."/>
            <person name="Strausberg R."/>
        </authorList>
    </citation>
    <scope>NUCLEOTIDE SEQUENCE [LARGE SCALE GENOMIC DNA]</scope>
    <source>
        <strain evidence="3">Wikel</strain>
        <strain evidence="1">Wikel colony</strain>
    </source>
</reference>
<reference evidence="2" key="2">
    <citation type="submission" date="2020-05" db="UniProtKB">
        <authorList>
            <consortium name="EnsemblMetazoa"/>
        </authorList>
    </citation>
    <scope>IDENTIFICATION</scope>
    <source>
        <strain evidence="2">wikel</strain>
    </source>
</reference>
<sequence>MCSDSKPSPSPSGSKCPMAATAQAAAAPPAPGAGGTLLGCPVAKTSMGHGCAQSCACPDTAVCFAANGNVHGVCKLPEPDDLTHGSYLP</sequence>
<evidence type="ECO:0000313" key="2">
    <source>
        <dbReference type="EnsemblMetazoa" id="ISCW017271-PA"/>
    </source>
</evidence>
<proteinExistence type="predicted"/>
<evidence type="ECO:0000313" key="1">
    <source>
        <dbReference type="EMBL" id="EEC04682.1"/>
    </source>
</evidence>
<dbReference type="STRING" id="6945.B7PDL0"/>
<dbReference type="PaxDb" id="6945-B7PDL0"/>
<dbReference type="EnsemblMetazoa" id="ISCW017271-RA">
    <property type="protein sequence ID" value="ISCW017271-PA"/>
    <property type="gene ID" value="ISCW017271"/>
</dbReference>
<dbReference type="HOGENOM" id="CLU_2457264_0_0_1"/>
<gene>
    <name evidence="1" type="ORF">IscW_ISCW017271</name>
</gene>
<dbReference type="AlphaFoldDB" id="B7PDL0"/>
<name>B7PDL0_IXOSC</name>
<evidence type="ECO:0000313" key="3">
    <source>
        <dbReference type="Proteomes" id="UP000001555"/>
    </source>
</evidence>
<dbReference type="VEuPathDB" id="VectorBase:ISCW017271"/>
<dbReference type="OrthoDB" id="6508899at2759"/>
<keyword evidence="3" id="KW-1185">Reference proteome</keyword>
<dbReference type="EMBL" id="ABJB010738466">
    <property type="status" value="NOT_ANNOTATED_CDS"/>
    <property type="molecule type" value="Genomic_DNA"/>
</dbReference>
<dbReference type="EMBL" id="ABJB010983390">
    <property type="status" value="NOT_ANNOTATED_CDS"/>
    <property type="molecule type" value="Genomic_DNA"/>
</dbReference>